<organism evidence="2 3">
    <name type="scientific">Fonsecaea erecta</name>
    <dbReference type="NCBI Taxonomy" id="1367422"/>
    <lineage>
        <taxon>Eukaryota</taxon>
        <taxon>Fungi</taxon>
        <taxon>Dikarya</taxon>
        <taxon>Ascomycota</taxon>
        <taxon>Pezizomycotina</taxon>
        <taxon>Eurotiomycetes</taxon>
        <taxon>Chaetothyriomycetidae</taxon>
        <taxon>Chaetothyriales</taxon>
        <taxon>Herpotrichiellaceae</taxon>
        <taxon>Fonsecaea</taxon>
    </lineage>
</organism>
<accession>A0A178ZKC1</accession>
<dbReference type="PANTHER" id="PTHR37540">
    <property type="entry name" value="TRANSCRIPTION FACTOR (ACR-2), PUTATIVE-RELATED-RELATED"/>
    <property type="match status" value="1"/>
</dbReference>
<gene>
    <name evidence="2" type="ORF">AYL99_04933</name>
</gene>
<feature type="compositionally biased region" description="Polar residues" evidence="1">
    <location>
        <begin position="118"/>
        <end position="132"/>
    </location>
</feature>
<sequence>MRGGSSGIGVIISAISLNCRRHIANHDTARKADAPDASRSPDPQAPSPTNFTFVHQAEDVASLSHRRISNREQRHAIRSHVMQRVRQVELAQGKKRPTGRQRVNDGSKQKARSESTHSEPSVSNESIENSANSPVIVAGSDTFWPTQSPLPSPRLNITPAAQAFDPFDTLPTNRLPHHTSESLLQYCFDVMLPMTFCVEAKQAHDKLARQQMVMNSKMSNPATFLGFMATTAAHRAIFYGRHEDLAPSNSNHDDLILDPDYIRVKNEAMVAVRRTFDQRANVDYQMVEACFGLISTATVVGNFTEARIHLKILERVTSQLTLSEETMMWLPLSNVKVSVGLLLPPVLPLLFTREPLPAEVLSRAGQHLPSGMTRLGQDFLELQEMSQPLKLLFITFGDVCRLCEMHSTPPWNPSPAETLILRKKATELEFDLLAYPYESDIFRRDSNNEPEIPALEGMLRLAGLGMLSIAPHTILAPTGLGRALTHHQKGAVEKWLHEERSGGVEEAKVVCWALFVFVQNALKQPEQPFFTELLAQVAQAAGLSTWEEIEEVVFGLLYMPWLQSSTWRGIWADVCKVSDSTHHLQHDVQ</sequence>
<keyword evidence="3" id="KW-1185">Reference proteome</keyword>
<dbReference type="PANTHER" id="PTHR37540:SF5">
    <property type="entry name" value="TRANSCRIPTION FACTOR DOMAIN-CONTAINING PROTEIN"/>
    <property type="match status" value="1"/>
</dbReference>
<protein>
    <recommendedName>
        <fullName evidence="4">Tachykinin family protein</fullName>
    </recommendedName>
</protein>
<dbReference type="GeneID" id="30009101"/>
<dbReference type="OrthoDB" id="3469225at2759"/>
<feature type="region of interest" description="Disordered" evidence="1">
    <location>
        <begin position="28"/>
        <end position="50"/>
    </location>
</feature>
<proteinExistence type="predicted"/>
<dbReference type="RefSeq" id="XP_018693298.1">
    <property type="nucleotide sequence ID" value="XM_018836445.1"/>
</dbReference>
<dbReference type="EMBL" id="LVYI01000004">
    <property type="protein sequence ID" value="OAP59931.1"/>
    <property type="molecule type" value="Genomic_DNA"/>
</dbReference>
<dbReference type="AlphaFoldDB" id="A0A178ZKC1"/>
<comment type="caution">
    <text evidence="2">The sequence shown here is derived from an EMBL/GenBank/DDBJ whole genome shotgun (WGS) entry which is preliminary data.</text>
</comment>
<feature type="region of interest" description="Disordered" evidence="1">
    <location>
        <begin position="64"/>
        <end position="132"/>
    </location>
</feature>
<name>A0A178ZKC1_9EURO</name>
<dbReference type="Proteomes" id="UP000078343">
    <property type="component" value="Unassembled WGS sequence"/>
</dbReference>
<feature type="compositionally biased region" description="Basic and acidic residues" evidence="1">
    <location>
        <begin position="102"/>
        <end position="117"/>
    </location>
</feature>
<evidence type="ECO:0008006" key="4">
    <source>
        <dbReference type="Google" id="ProtNLM"/>
    </source>
</evidence>
<reference evidence="2 3" key="1">
    <citation type="submission" date="2016-04" db="EMBL/GenBank/DDBJ databases">
        <title>Draft genome of Fonsecaea erecta CBS 125763.</title>
        <authorList>
            <person name="Weiss V.A."/>
            <person name="Vicente V.A."/>
            <person name="Raittz R.T."/>
            <person name="Moreno L.F."/>
            <person name="De Souza E.M."/>
            <person name="Pedrosa F.O."/>
            <person name="Steffens M.B."/>
            <person name="Faoro H."/>
            <person name="Tadra-Sfeir M.Z."/>
            <person name="Najafzadeh M.J."/>
            <person name="Felipe M.S."/>
            <person name="Teixeira M."/>
            <person name="Sun J."/>
            <person name="Xi L."/>
            <person name="Gomes R."/>
            <person name="De Azevedo C.M."/>
            <person name="Salgado C.G."/>
            <person name="Da Silva M.B."/>
            <person name="Nascimento M.F."/>
            <person name="Queiroz-Telles F."/>
            <person name="Attili D.S."/>
            <person name="Gorbushina A."/>
        </authorList>
    </citation>
    <scope>NUCLEOTIDE SEQUENCE [LARGE SCALE GENOMIC DNA]</scope>
    <source>
        <strain evidence="2 3">CBS 125763</strain>
    </source>
</reference>
<evidence type="ECO:0000313" key="3">
    <source>
        <dbReference type="Proteomes" id="UP000078343"/>
    </source>
</evidence>
<evidence type="ECO:0000256" key="1">
    <source>
        <dbReference type="SAM" id="MobiDB-lite"/>
    </source>
</evidence>
<evidence type="ECO:0000313" key="2">
    <source>
        <dbReference type="EMBL" id="OAP59931.1"/>
    </source>
</evidence>